<dbReference type="AlphaFoldDB" id="A0A0F9LSU5"/>
<proteinExistence type="predicted"/>
<feature type="domain" description="Phospholipase D-like" evidence="1">
    <location>
        <begin position="43"/>
        <end position="143"/>
    </location>
</feature>
<accession>A0A0F9LSU5</accession>
<dbReference type="Pfam" id="PF13091">
    <property type="entry name" value="PLDc_2"/>
    <property type="match status" value="1"/>
</dbReference>
<reference evidence="2" key="1">
    <citation type="journal article" date="2015" name="Nature">
        <title>Complex archaea that bridge the gap between prokaryotes and eukaryotes.</title>
        <authorList>
            <person name="Spang A."/>
            <person name="Saw J.H."/>
            <person name="Jorgensen S.L."/>
            <person name="Zaremba-Niedzwiedzka K."/>
            <person name="Martijn J."/>
            <person name="Lind A.E."/>
            <person name="van Eijk R."/>
            <person name="Schleper C."/>
            <person name="Guy L."/>
            <person name="Ettema T.J."/>
        </authorList>
    </citation>
    <scope>NUCLEOTIDE SEQUENCE</scope>
</reference>
<name>A0A0F9LSU5_9ZZZZ</name>
<organism evidence="2">
    <name type="scientific">marine sediment metagenome</name>
    <dbReference type="NCBI Taxonomy" id="412755"/>
    <lineage>
        <taxon>unclassified sequences</taxon>
        <taxon>metagenomes</taxon>
        <taxon>ecological metagenomes</taxon>
    </lineage>
</organism>
<dbReference type="EMBL" id="LAZR01005647">
    <property type="protein sequence ID" value="KKM98234.1"/>
    <property type="molecule type" value="Genomic_DNA"/>
</dbReference>
<evidence type="ECO:0000313" key="2">
    <source>
        <dbReference type="EMBL" id="KKM98234.1"/>
    </source>
</evidence>
<gene>
    <name evidence="2" type="ORF">LCGC14_1160080</name>
</gene>
<protein>
    <recommendedName>
        <fullName evidence="1">Phospholipase D-like domain-containing protein</fullName>
    </recommendedName>
</protein>
<dbReference type="InterPro" id="IPR025202">
    <property type="entry name" value="PLD-like_dom"/>
</dbReference>
<dbReference type="Gene3D" id="3.30.870.10">
    <property type="entry name" value="Endonuclease Chain A"/>
    <property type="match status" value="1"/>
</dbReference>
<dbReference type="SUPFAM" id="SSF56024">
    <property type="entry name" value="Phospholipase D/nuclease"/>
    <property type="match status" value="1"/>
</dbReference>
<evidence type="ECO:0000259" key="1">
    <source>
        <dbReference type="Pfam" id="PF13091"/>
    </source>
</evidence>
<sequence length="153" mass="17725">MKILDNPLSISNEILQIVKESNEFLYLISPCIQFGKNSYTELKLMKNAIIKSLKRNIDVNFITRTLNHSIESNESNYEKNLKFMHEEGCKIYFVSHLHAKIYCNESKALITSMNLYLASILNNKEIGVLLTKNSELAEYNKIISYAFYLTKSE</sequence>
<comment type="caution">
    <text evidence="2">The sequence shown here is derived from an EMBL/GenBank/DDBJ whole genome shotgun (WGS) entry which is preliminary data.</text>
</comment>